<name>A0A917APF1_9BACI</name>
<protein>
    <submittedName>
        <fullName evidence="1">Uncharacterized protein</fullName>
    </submittedName>
</protein>
<gene>
    <name evidence="1" type="ORF">GCM10007140_09640</name>
</gene>
<comment type="caution">
    <text evidence="1">The sequence shown here is derived from an EMBL/GenBank/DDBJ whole genome shotgun (WGS) entry which is preliminary data.</text>
</comment>
<evidence type="ECO:0000313" key="1">
    <source>
        <dbReference type="EMBL" id="GGE61400.1"/>
    </source>
</evidence>
<proteinExistence type="predicted"/>
<dbReference type="AlphaFoldDB" id="A0A917APF1"/>
<reference evidence="1" key="1">
    <citation type="journal article" date="2014" name="Int. J. Syst. Evol. Microbiol.">
        <title>Complete genome sequence of Corynebacterium casei LMG S-19264T (=DSM 44701T), isolated from a smear-ripened cheese.</title>
        <authorList>
            <consortium name="US DOE Joint Genome Institute (JGI-PGF)"/>
            <person name="Walter F."/>
            <person name="Albersmeier A."/>
            <person name="Kalinowski J."/>
            <person name="Ruckert C."/>
        </authorList>
    </citation>
    <scope>NUCLEOTIDE SEQUENCE</scope>
    <source>
        <strain evidence="1">CGMCC 1.12698</strain>
    </source>
</reference>
<sequence length="100" mass="11584">MNIRWNHDVVTLETMREAEVWADSIANEIYGRIYEGYTTSDYKVAYALAFMLASIRQFHVHTEIENTSVYKVWITMSDIQCSEANISIKTNGNNKGTHFE</sequence>
<reference evidence="1" key="2">
    <citation type="submission" date="2020-09" db="EMBL/GenBank/DDBJ databases">
        <authorList>
            <person name="Sun Q."/>
            <person name="Zhou Y."/>
        </authorList>
    </citation>
    <scope>NUCLEOTIDE SEQUENCE</scope>
    <source>
        <strain evidence="1">CGMCC 1.12698</strain>
    </source>
</reference>
<dbReference type="EMBL" id="BMFK01000001">
    <property type="protein sequence ID" value="GGE61400.1"/>
    <property type="molecule type" value="Genomic_DNA"/>
</dbReference>
<evidence type="ECO:0000313" key="2">
    <source>
        <dbReference type="Proteomes" id="UP000605259"/>
    </source>
</evidence>
<organism evidence="1 2">
    <name type="scientific">Priestia taiwanensis</name>
    <dbReference type="NCBI Taxonomy" id="1347902"/>
    <lineage>
        <taxon>Bacteria</taxon>
        <taxon>Bacillati</taxon>
        <taxon>Bacillota</taxon>
        <taxon>Bacilli</taxon>
        <taxon>Bacillales</taxon>
        <taxon>Bacillaceae</taxon>
        <taxon>Priestia</taxon>
    </lineage>
</organism>
<keyword evidence="2" id="KW-1185">Reference proteome</keyword>
<accession>A0A917APF1</accession>
<dbReference type="Proteomes" id="UP000605259">
    <property type="component" value="Unassembled WGS sequence"/>
</dbReference>